<dbReference type="GO" id="GO:0005634">
    <property type="term" value="C:nucleus"/>
    <property type="evidence" value="ECO:0007669"/>
    <property type="project" value="UniProtKB-SubCell"/>
</dbReference>
<keyword evidence="4" id="KW-0238">DNA-binding</keyword>
<dbReference type="InterPro" id="IPR036864">
    <property type="entry name" value="Zn2-C6_fun-type_DNA-bd_sf"/>
</dbReference>
<dbReference type="PANTHER" id="PTHR31845:SF17">
    <property type="entry name" value="ZN(II)2CYS6 TRANSCRIPTION FACTOR (EUROFUNG)"/>
    <property type="match status" value="1"/>
</dbReference>
<dbReference type="Proteomes" id="UP000827549">
    <property type="component" value="Chromosome 5"/>
</dbReference>
<feature type="compositionally biased region" description="Polar residues" evidence="7">
    <location>
        <begin position="692"/>
        <end position="701"/>
    </location>
</feature>
<evidence type="ECO:0000256" key="6">
    <source>
        <dbReference type="ARBA" id="ARBA00023242"/>
    </source>
</evidence>
<keyword evidence="5" id="KW-0804">Transcription</keyword>
<dbReference type="PROSITE" id="PS00463">
    <property type="entry name" value="ZN2_CY6_FUNGAL_1"/>
    <property type="match status" value="1"/>
</dbReference>
<dbReference type="Gene3D" id="4.10.240.10">
    <property type="entry name" value="Zn(2)-C6 fungal-type DNA-binding domain"/>
    <property type="match status" value="1"/>
</dbReference>
<evidence type="ECO:0000256" key="4">
    <source>
        <dbReference type="ARBA" id="ARBA00023125"/>
    </source>
</evidence>
<keyword evidence="10" id="KW-1185">Reference proteome</keyword>
<keyword evidence="6" id="KW-0539">Nucleus</keyword>
<feature type="region of interest" description="Disordered" evidence="7">
    <location>
        <begin position="162"/>
        <end position="204"/>
    </location>
</feature>
<feature type="compositionally biased region" description="Basic residues" evidence="7">
    <location>
        <begin position="79"/>
        <end position="89"/>
    </location>
</feature>
<organism evidence="9 10">
    <name type="scientific">Vanrija pseudolonga</name>
    <dbReference type="NCBI Taxonomy" id="143232"/>
    <lineage>
        <taxon>Eukaryota</taxon>
        <taxon>Fungi</taxon>
        <taxon>Dikarya</taxon>
        <taxon>Basidiomycota</taxon>
        <taxon>Agaricomycotina</taxon>
        <taxon>Tremellomycetes</taxon>
        <taxon>Trichosporonales</taxon>
        <taxon>Trichosporonaceae</taxon>
        <taxon>Vanrija</taxon>
    </lineage>
</organism>
<dbReference type="GO" id="GO:0000981">
    <property type="term" value="F:DNA-binding transcription factor activity, RNA polymerase II-specific"/>
    <property type="evidence" value="ECO:0007669"/>
    <property type="project" value="InterPro"/>
</dbReference>
<name>A0AAF1BSF5_9TREE</name>
<dbReference type="RefSeq" id="XP_062629439.1">
    <property type="nucleotide sequence ID" value="XM_062773455.1"/>
</dbReference>
<evidence type="ECO:0000313" key="10">
    <source>
        <dbReference type="Proteomes" id="UP000827549"/>
    </source>
</evidence>
<protein>
    <submittedName>
        <fullName evidence="9">Protein priB</fullName>
    </submittedName>
</protein>
<feature type="domain" description="Zn(2)-C6 fungal-type" evidence="8">
    <location>
        <begin position="42"/>
        <end position="76"/>
    </location>
</feature>
<sequence length="806" mass="88672">MDQDHRSHSGPVSPSAGNLSSSTSPNQESKPKLRAVERGSQACNECRRHKIRCHPAADDPDHVRPCQRCSRMSLECVFKKHNRGRKRKNPLPNDVDAQYTPSPKHAHVDASPQPYARPPVPTASSAGRSLPTPPPAGFWDHPRNSSNNSSEQALFRRFPFVGLDHMPTEPDSGRDRDRDRGSNRDRERDTVSQPTVQASMSLRSMVHAEPWDEADDEEAYSDDDRAEATRDGVAGGLGAERDHDDHHAAAHHQHAHIANGHHAGDPVSSGYISLEEARVLFAAFVKHFNAAMPIIDPVVHTHDVVRQEAPFLYTVILCITSRYLSSTITGHPQSPTTANNVHHDIVVLARDHLTWAFAEAVSTIEVVQAVLALSLWKEPDDEKAAFFFNRAVILAKELNLGRVPPPGEFARMNSIEKRETRQRQRLWLSLFSTNSIFHMQFNQPMLIPPTDPLVSTCTFWLKHAAPDRILMDTFVAFSADLRRRYLHYRELLTEGNTPSALSLSVLTKSMNAEWAATSEAWIREIIDAGGSPAYVHKPRVWYNSLGLNLNLMILNQTLQIPPAERIPPSSPATGYGSTAVQLRSIRAFHHCLDAASSVLLRFDDLDKEQLTFASDTLLHFSLYAATFLWSLCRSPELYDFEAAEIDYTRDLILNVASTLDSASAYPNSSAALHAKYLRRLVRSHRRGHDGQYSASDVSSLPGSERMNGTGPAPHGVPYPRDPQWSQRTGAASSAGQHGGELDFLKDWPWVGVELPWNGVDESLFAPLPGADAAGALGATGSQPAPPYANGGVAVGSAGAGIHAGHA</sequence>
<reference evidence="9" key="1">
    <citation type="submission" date="2023-10" db="EMBL/GenBank/DDBJ databases">
        <authorList>
            <person name="Noh H."/>
        </authorList>
    </citation>
    <scope>NUCLEOTIDE SEQUENCE</scope>
    <source>
        <strain evidence="9">DUCC4014</strain>
    </source>
</reference>
<dbReference type="CDD" id="cd00067">
    <property type="entry name" value="GAL4"/>
    <property type="match status" value="1"/>
</dbReference>
<dbReference type="InterPro" id="IPR051089">
    <property type="entry name" value="prtT"/>
</dbReference>
<keyword evidence="3" id="KW-0805">Transcription regulation</keyword>
<dbReference type="GO" id="GO:0008270">
    <property type="term" value="F:zinc ion binding"/>
    <property type="evidence" value="ECO:0007669"/>
    <property type="project" value="InterPro"/>
</dbReference>
<dbReference type="CDD" id="cd12148">
    <property type="entry name" value="fungal_TF_MHR"/>
    <property type="match status" value="1"/>
</dbReference>
<dbReference type="GeneID" id="87810114"/>
<feature type="compositionally biased region" description="Polar residues" evidence="7">
    <location>
        <begin position="10"/>
        <end position="28"/>
    </location>
</feature>
<dbReference type="Pfam" id="PF00172">
    <property type="entry name" value="Zn_clus"/>
    <property type="match status" value="1"/>
</dbReference>
<comment type="subcellular location">
    <subcellularLocation>
        <location evidence="1">Nucleus</location>
    </subcellularLocation>
</comment>
<evidence type="ECO:0000256" key="1">
    <source>
        <dbReference type="ARBA" id="ARBA00004123"/>
    </source>
</evidence>
<feature type="compositionally biased region" description="Polar residues" evidence="7">
    <location>
        <begin position="191"/>
        <end position="202"/>
    </location>
</feature>
<dbReference type="EMBL" id="CP086718">
    <property type="protein sequence ID" value="WOO83413.1"/>
    <property type="molecule type" value="Genomic_DNA"/>
</dbReference>
<dbReference type="GO" id="GO:0006351">
    <property type="term" value="P:DNA-templated transcription"/>
    <property type="evidence" value="ECO:0007669"/>
    <property type="project" value="InterPro"/>
</dbReference>
<gene>
    <name evidence="9" type="primary">priB_11</name>
    <name evidence="9" type="ORF">LOC62_05G006939</name>
</gene>
<evidence type="ECO:0000313" key="9">
    <source>
        <dbReference type="EMBL" id="WOO83413.1"/>
    </source>
</evidence>
<evidence type="ECO:0000256" key="2">
    <source>
        <dbReference type="ARBA" id="ARBA00022723"/>
    </source>
</evidence>
<evidence type="ECO:0000259" key="8">
    <source>
        <dbReference type="PROSITE" id="PS00463"/>
    </source>
</evidence>
<dbReference type="InterPro" id="IPR007219">
    <property type="entry name" value="XnlR_reg_dom"/>
</dbReference>
<dbReference type="GO" id="GO:0000976">
    <property type="term" value="F:transcription cis-regulatory region binding"/>
    <property type="evidence" value="ECO:0007669"/>
    <property type="project" value="TreeGrafter"/>
</dbReference>
<feature type="region of interest" description="Disordered" evidence="7">
    <location>
        <begin position="234"/>
        <end position="262"/>
    </location>
</feature>
<evidence type="ECO:0000256" key="7">
    <source>
        <dbReference type="SAM" id="MobiDB-lite"/>
    </source>
</evidence>
<dbReference type="Pfam" id="PF04082">
    <property type="entry name" value="Fungal_trans"/>
    <property type="match status" value="1"/>
</dbReference>
<dbReference type="PANTHER" id="PTHR31845">
    <property type="entry name" value="FINGER DOMAIN PROTEIN, PUTATIVE-RELATED"/>
    <property type="match status" value="1"/>
</dbReference>
<accession>A0AAF1BSF5</accession>
<evidence type="ECO:0000256" key="5">
    <source>
        <dbReference type="ARBA" id="ARBA00023163"/>
    </source>
</evidence>
<proteinExistence type="predicted"/>
<dbReference type="InterPro" id="IPR001138">
    <property type="entry name" value="Zn2Cys6_DnaBD"/>
</dbReference>
<feature type="region of interest" description="Disordered" evidence="7">
    <location>
        <begin position="685"/>
        <end position="737"/>
    </location>
</feature>
<evidence type="ECO:0000256" key="3">
    <source>
        <dbReference type="ARBA" id="ARBA00023015"/>
    </source>
</evidence>
<feature type="compositionally biased region" description="Polar residues" evidence="7">
    <location>
        <begin position="723"/>
        <end position="735"/>
    </location>
</feature>
<keyword evidence="2" id="KW-0479">Metal-binding</keyword>
<dbReference type="AlphaFoldDB" id="A0AAF1BSF5"/>
<feature type="region of interest" description="Disordered" evidence="7">
    <location>
        <begin position="78"/>
        <end position="150"/>
    </location>
</feature>
<feature type="compositionally biased region" description="Basic and acidic residues" evidence="7">
    <location>
        <begin position="166"/>
        <end position="190"/>
    </location>
</feature>
<feature type="compositionally biased region" description="Basic and acidic residues" evidence="7">
    <location>
        <begin position="239"/>
        <end position="248"/>
    </location>
</feature>
<dbReference type="SUPFAM" id="SSF57701">
    <property type="entry name" value="Zn2/Cys6 DNA-binding domain"/>
    <property type="match status" value="1"/>
</dbReference>
<dbReference type="SMART" id="SM00066">
    <property type="entry name" value="GAL4"/>
    <property type="match status" value="1"/>
</dbReference>
<feature type="region of interest" description="Disordered" evidence="7">
    <location>
        <begin position="1"/>
        <end position="41"/>
    </location>
</feature>